<comment type="similarity">
    <text evidence="1">Belongs to the methyltransferase superfamily. RsmH family.</text>
</comment>
<dbReference type="Pfam" id="PF01795">
    <property type="entry name" value="Methyltransf_5"/>
    <property type="match status" value="1"/>
</dbReference>
<evidence type="ECO:0000256" key="1">
    <source>
        <dbReference type="ARBA" id="ARBA00010396"/>
    </source>
</evidence>
<dbReference type="InterPro" id="IPR029063">
    <property type="entry name" value="SAM-dependent_MTases_sf"/>
</dbReference>
<gene>
    <name evidence="6" type="primary">rsmH_34</name>
    <name evidence="6" type="ORF">SDC9_124486</name>
</gene>
<dbReference type="GO" id="GO:0005737">
    <property type="term" value="C:cytoplasm"/>
    <property type="evidence" value="ECO:0007669"/>
    <property type="project" value="TreeGrafter"/>
</dbReference>
<evidence type="ECO:0000256" key="2">
    <source>
        <dbReference type="ARBA" id="ARBA00022603"/>
    </source>
</evidence>
<evidence type="ECO:0000256" key="5">
    <source>
        <dbReference type="SAM" id="MobiDB-lite"/>
    </source>
</evidence>
<dbReference type="InterPro" id="IPR023397">
    <property type="entry name" value="SAM-dep_MeTrfase_MraW_recog"/>
</dbReference>
<evidence type="ECO:0000256" key="4">
    <source>
        <dbReference type="ARBA" id="ARBA00022691"/>
    </source>
</evidence>
<dbReference type="SUPFAM" id="SSF81799">
    <property type="entry name" value="Putative methyltransferase TM0872, insert domain"/>
    <property type="match status" value="1"/>
</dbReference>
<sequence>MRMDTTQGETAAAFLARAEIKEITEVIRNYGEERFAFQIAKKIVAARGERPVATTGQLAALVREAVRTREPGQDPATRTFQALRIHINQELEQLALVLPQAAHLLKPGGRLVVISFHSLEDRVTKGATLMDLIKIEQVKDLKLRNGILEALGTSNFEWKLNRAIHEEKRKSNLPKWIELMETFAEKITEEMARGGRPWRYRRMDDLINDPATYTLPEDRDRKRYGYTTNGGYVNLYWHDESSESAERKEPEFTERQQRILEAQNSLVESSSMAYRLRIEFIKKVSLPSKKINEAVAYLIQLITHKDARFNYSYPNDRTVDALFDIESGLGWQATADARSKALLEVSTLGLQQALPKMICCIVGDEPYARYINTYGSNKYTDYKANPALDAYYSFLEEIGYQISDEERLLMSGKHPLLQLAKDDPALEDAEDEEEDVNYDEEDDGEEDEE</sequence>
<dbReference type="SUPFAM" id="SSF53335">
    <property type="entry name" value="S-adenosyl-L-methionine-dependent methyltransferases"/>
    <property type="match status" value="1"/>
</dbReference>
<dbReference type="EMBL" id="VSSQ01027967">
    <property type="protein sequence ID" value="MPM77483.1"/>
    <property type="molecule type" value="Genomic_DNA"/>
</dbReference>
<name>A0A645CKM3_9ZZZZ</name>
<dbReference type="AlphaFoldDB" id="A0A645CKM3"/>
<organism evidence="6">
    <name type="scientific">bioreactor metagenome</name>
    <dbReference type="NCBI Taxonomy" id="1076179"/>
    <lineage>
        <taxon>unclassified sequences</taxon>
        <taxon>metagenomes</taxon>
        <taxon>ecological metagenomes</taxon>
    </lineage>
</organism>
<dbReference type="GO" id="GO:0070475">
    <property type="term" value="P:rRNA base methylation"/>
    <property type="evidence" value="ECO:0007669"/>
    <property type="project" value="TreeGrafter"/>
</dbReference>
<evidence type="ECO:0000256" key="3">
    <source>
        <dbReference type="ARBA" id="ARBA00022679"/>
    </source>
</evidence>
<dbReference type="EC" id="2.1.1.199" evidence="6"/>
<dbReference type="PANTHER" id="PTHR11265:SF0">
    <property type="entry name" value="12S RRNA N4-METHYLCYTIDINE METHYLTRANSFERASE"/>
    <property type="match status" value="1"/>
</dbReference>
<keyword evidence="2 6" id="KW-0489">Methyltransferase</keyword>
<keyword evidence="3 6" id="KW-0808">Transferase</keyword>
<keyword evidence="4" id="KW-0949">S-adenosyl-L-methionine</keyword>
<proteinExistence type="inferred from homology"/>
<feature type="region of interest" description="Disordered" evidence="5">
    <location>
        <begin position="420"/>
        <end position="449"/>
    </location>
</feature>
<evidence type="ECO:0000313" key="6">
    <source>
        <dbReference type="EMBL" id="MPM77483.1"/>
    </source>
</evidence>
<comment type="caution">
    <text evidence="6">The sequence shown here is derived from an EMBL/GenBank/DDBJ whole genome shotgun (WGS) entry which is preliminary data.</text>
</comment>
<dbReference type="InterPro" id="IPR002903">
    <property type="entry name" value="RsmH"/>
</dbReference>
<accession>A0A645CKM3</accession>
<dbReference type="GO" id="GO:0071424">
    <property type="term" value="F:rRNA (cytosine-N4-)-methyltransferase activity"/>
    <property type="evidence" value="ECO:0007669"/>
    <property type="project" value="TreeGrafter"/>
</dbReference>
<reference evidence="6" key="1">
    <citation type="submission" date="2019-08" db="EMBL/GenBank/DDBJ databases">
        <authorList>
            <person name="Kucharzyk K."/>
            <person name="Murdoch R.W."/>
            <person name="Higgins S."/>
            <person name="Loffler F."/>
        </authorList>
    </citation>
    <scope>NUCLEOTIDE SEQUENCE</scope>
</reference>
<protein>
    <submittedName>
        <fullName evidence="6">Ribosomal RNA small subunit methyltransferase H</fullName>
        <ecNumber evidence="6">2.1.1.199</ecNumber>
    </submittedName>
</protein>
<dbReference type="PANTHER" id="PTHR11265">
    <property type="entry name" value="S-ADENOSYL-METHYLTRANSFERASE MRAW"/>
    <property type="match status" value="1"/>
</dbReference>
<dbReference type="Gene3D" id="1.10.150.170">
    <property type="entry name" value="Putative methyltransferase TM0872, insert domain"/>
    <property type="match status" value="1"/>
</dbReference>
<feature type="compositionally biased region" description="Acidic residues" evidence="5">
    <location>
        <begin position="425"/>
        <end position="449"/>
    </location>
</feature>